<comment type="caution">
    <text evidence="1">The sequence shown here is derived from an EMBL/GenBank/DDBJ whole genome shotgun (WGS) entry which is preliminary data.</text>
</comment>
<dbReference type="Pfam" id="PF07868">
    <property type="entry name" value="DUF1655"/>
    <property type="match status" value="1"/>
</dbReference>
<dbReference type="EMBL" id="JAMWGI010000001">
    <property type="protein sequence ID" value="MDG6192421.1"/>
    <property type="molecule type" value="Genomic_DNA"/>
</dbReference>
<dbReference type="InterPro" id="IPR012450">
    <property type="entry name" value="Phage_bIL310_Orf15"/>
</dbReference>
<sequence>MGKTPYTVLMYRRILKRLLEIQDFYSFDIYNYQSETAPSLYSYLLVLHRDNGTALRKTLSKIFTSQDSRTIFIVADQYASKGLSRIKQRNDNRGVSIMTQFINVDDNTDKLFDGRTIVTFTFLGDCYQVEYIGGVKA</sequence>
<protein>
    <submittedName>
        <fullName evidence="1">DUF1655 domain-containing protein</fullName>
    </submittedName>
</protein>
<reference evidence="1" key="1">
    <citation type="submission" date="2022-06" db="EMBL/GenBank/DDBJ databases">
        <title>Lactococcus from bovine mastitis in China.</title>
        <authorList>
            <person name="Lin Y."/>
            <person name="Han B."/>
        </authorList>
    </citation>
    <scope>NUCLEOTIDE SEQUENCE</scope>
    <source>
        <strain evidence="1">Hebei-B-39</strain>
    </source>
</reference>
<evidence type="ECO:0000313" key="2">
    <source>
        <dbReference type="Proteomes" id="UP001153203"/>
    </source>
</evidence>
<gene>
    <name evidence="1" type="ORF">NF708_00175</name>
</gene>
<accession>A0A9X4PAW2</accession>
<evidence type="ECO:0000313" key="1">
    <source>
        <dbReference type="EMBL" id="MDG6192421.1"/>
    </source>
</evidence>
<name>A0A9X4PAW2_9LACT</name>
<dbReference type="Proteomes" id="UP001153203">
    <property type="component" value="Unassembled WGS sequence"/>
</dbReference>
<dbReference type="AlphaFoldDB" id="A0A9X4PAW2"/>
<organism evidence="1 2">
    <name type="scientific">Lactococcus formosensis</name>
    <dbReference type="NCBI Taxonomy" id="1281486"/>
    <lineage>
        <taxon>Bacteria</taxon>
        <taxon>Bacillati</taxon>
        <taxon>Bacillota</taxon>
        <taxon>Bacilli</taxon>
        <taxon>Lactobacillales</taxon>
        <taxon>Streptococcaceae</taxon>
        <taxon>Lactococcus</taxon>
    </lineage>
</organism>
<proteinExistence type="predicted"/>